<dbReference type="Gene3D" id="3.30.70.330">
    <property type="match status" value="1"/>
</dbReference>
<accession>A0A1V9XHW8</accession>
<dbReference type="Pfam" id="PF00076">
    <property type="entry name" value="RRM_1"/>
    <property type="match status" value="1"/>
</dbReference>
<evidence type="ECO:0000256" key="3">
    <source>
        <dbReference type="SAM" id="MobiDB-lite"/>
    </source>
</evidence>
<dbReference type="EMBL" id="MNPL01010428">
    <property type="protein sequence ID" value="OQR73124.1"/>
    <property type="molecule type" value="Genomic_DNA"/>
</dbReference>
<organism evidence="5 6">
    <name type="scientific">Tropilaelaps mercedesae</name>
    <dbReference type="NCBI Taxonomy" id="418985"/>
    <lineage>
        <taxon>Eukaryota</taxon>
        <taxon>Metazoa</taxon>
        <taxon>Ecdysozoa</taxon>
        <taxon>Arthropoda</taxon>
        <taxon>Chelicerata</taxon>
        <taxon>Arachnida</taxon>
        <taxon>Acari</taxon>
        <taxon>Parasitiformes</taxon>
        <taxon>Mesostigmata</taxon>
        <taxon>Gamasina</taxon>
        <taxon>Dermanyssoidea</taxon>
        <taxon>Laelapidae</taxon>
        <taxon>Tropilaelaps</taxon>
    </lineage>
</organism>
<evidence type="ECO:0000313" key="5">
    <source>
        <dbReference type="EMBL" id="OQR73124.1"/>
    </source>
</evidence>
<name>A0A1V9XHW8_9ACAR</name>
<dbReference type="InterPro" id="IPR012677">
    <property type="entry name" value="Nucleotide-bd_a/b_plait_sf"/>
</dbReference>
<comment type="caution">
    <text evidence="5">The sequence shown here is derived from an EMBL/GenBank/DDBJ whole genome shotgun (WGS) entry which is preliminary data.</text>
</comment>
<gene>
    <name evidence="5" type="ORF">BIW11_01190</name>
</gene>
<feature type="compositionally biased region" description="Low complexity" evidence="3">
    <location>
        <begin position="38"/>
        <end position="51"/>
    </location>
</feature>
<dbReference type="STRING" id="418985.A0A1V9XHW8"/>
<feature type="domain" description="RRM" evidence="4">
    <location>
        <begin position="171"/>
        <end position="211"/>
    </location>
</feature>
<dbReference type="InParanoid" id="A0A1V9XHW8"/>
<dbReference type="PROSITE" id="PS50102">
    <property type="entry name" value="RRM"/>
    <property type="match status" value="1"/>
</dbReference>
<keyword evidence="6" id="KW-1185">Reference proteome</keyword>
<evidence type="ECO:0000259" key="4">
    <source>
        <dbReference type="PROSITE" id="PS50102"/>
    </source>
</evidence>
<evidence type="ECO:0000256" key="1">
    <source>
        <dbReference type="ARBA" id="ARBA00022884"/>
    </source>
</evidence>
<dbReference type="SUPFAM" id="SSF54928">
    <property type="entry name" value="RNA-binding domain, RBD"/>
    <property type="match status" value="1"/>
</dbReference>
<dbReference type="OrthoDB" id="266020at2759"/>
<evidence type="ECO:0000313" key="6">
    <source>
        <dbReference type="Proteomes" id="UP000192247"/>
    </source>
</evidence>
<dbReference type="GO" id="GO:0003723">
    <property type="term" value="F:RNA binding"/>
    <property type="evidence" value="ECO:0007669"/>
    <property type="project" value="UniProtKB-UniRule"/>
</dbReference>
<dbReference type="InterPro" id="IPR035979">
    <property type="entry name" value="RBD_domain_sf"/>
</dbReference>
<feature type="region of interest" description="Disordered" evidence="3">
    <location>
        <begin position="102"/>
        <end position="124"/>
    </location>
</feature>
<feature type="region of interest" description="Disordered" evidence="3">
    <location>
        <begin position="1"/>
        <end position="90"/>
    </location>
</feature>
<feature type="compositionally biased region" description="Basic and acidic residues" evidence="3">
    <location>
        <begin position="52"/>
        <end position="62"/>
    </location>
</feature>
<keyword evidence="1 2" id="KW-0694">RNA-binding</keyword>
<protein>
    <submittedName>
        <fullName evidence="5">ELAV protein 4-like</fullName>
    </submittedName>
</protein>
<dbReference type="AlphaFoldDB" id="A0A1V9XHW8"/>
<sequence>MLTPAKGKYVSGQKLLRSPAAKPHRGKTAWATSRAPKASAFLTTTAAATTSSRHDHPPRSFRDSTAARGGKGGRRGSALSLRMPLGGNDTGSFLREAARGWRPRGAGGREGLEATRQSRPPPYRGAVQSRAYEMNGMESTAQSVATQSPGNPQSNGMHSPNAQAATEDSKTNLIVNYLPQTMTQEEIRSLFSSIGEVESCKLIRDKVTVAFFSGVLQWHSSVAFFSGVLQWRSFSLSAASPSLSAVRSGLALVAYFSRGVQQQARPGQGLFPGPAPVLCYGRLWMLCGRTPIA</sequence>
<proteinExistence type="predicted"/>
<dbReference type="InterPro" id="IPR000504">
    <property type="entry name" value="RRM_dom"/>
</dbReference>
<dbReference type="Proteomes" id="UP000192247">
    <property type="component" value="Unassembled WGS sequence"/>
</dbReference>
<reference evidence="5 6" key="1">
    <citation type="journal article" date="2017" name="Gigascience">
        <title>Draft genome of the honey bee ectoparasitic mite, Tropilaelaps mercedesae, is shaped by the parasitic life history.</title>
        <authorList>
            <person name="Dong X."/>
            <person name="Armstrong S.D."/>
            <person name="Xia D."/>
            <person name="Makepeace B.L."/>
            <person name="Darby A.C."/>
            <person name="Kadowaki T."/>
        </authorList>
    </citation>
    <scope>NUCLEOTIDE SEQUENCE [LARGE SCALE GENOMIC DNA]</scope>
    <source>
        <strain evidence="5">Wuxi-XJTLU</strain>
    </source>
</reference>
<evidence type="ECO:0000256" key="2">
    <source>
        <dbReference type="PROSITE-ProRule" id="PRU00176"/>
    </source>
</evidence>
<feature type="region of interest" description="Disordered" evidence="3">
    <location>
        <begin position="138"/>
        <end position="168"/>
    </location>
</feature>